<accession>A0A2T6B3W2</accession>
<evidence type="ECO:0000259" key="7">
    <source>
        <dbReference type="Pfam" id="PF00294"/>
    </source>
</evidence>
<evidence type="ECO:0000256" key="4">
    <source>
        <dbReference type="ARBA" id="ARBA00022777"/>
    </source>
</evidence>
<comment type="caution">
    <text evidence="8">The sequence shown here is derived from an EMBL/GenBank/DDBJ whole genome shotgun (WGS) entry which is preliminary data.</text>
</comment>
<dbReference type="Gene3D" id="3.40.1190.20">
    <property type="match status" value="1"/>
</dbReference>
<proteinExistence type="inferred from homology"/>
<dbReference type="GO" id="GO:0005829">
    <property type="term" value="C:cytosol"/>
    <property type="evidence" value="ECO:0007669"/>
    <property type="project" value="TreeGrafter"/>
</dbReference>
<dbReference type="InterPro" id="IPR002173">
    <property type="entry name" value="Carboh/pur_kinase_PfkB_CS"/>
</dbReference>
<dbReference type="PROSITE" id="PS00583">
    <property type="entry name" value="PFKB_KINASES_1"/>
    <property type="match status" value="1"/>
</dbReference>
<evidence type="ECO:0000256" key="1">
    <source>
        <dbReference type="ARBA" id="ARBA00010688"/>
    </source>
</evidence>
<dbReference type="OrthoDB" id="9801219at2"/>
<dbReference type="Pfam" id="PF00294">
    <property type="entry name" value="PfkB"/>
    <property type="match status" value="1"/>
</dbReference>
<dbReference type="SUPFAM" id="SSF53613">
    <property type="entry name" value="Ribokinase-like"/>
    <property type="match status" value="1"/>
</dbReference>
<dbReference type="PIRSF" id="PIRSF000535">
    <property type="entry name" value="1PFK/6PFK/LacC"/>
    <property type="match status" value="1"/>
</dbReference>
<evidence type="ECO:0000256" key="2">
    <source>
        <dbReference type="ARBA" id="ARBA00022679"/>
    </source>
</evidence>
<dbReference type="PANTHER" id="PTHR46566">
    <property type="entry name" value="1-PHOSPHOFRUCTOKINASE-RELATED"/>
    <property type="match status" value="1"/>
</dbReference>
<evidence type="ECO:0000313" key="8">
    <source>
        <dbReference type="EMBL" id="PTX50769.1"/>
    </source>
</evidence>
<evidence type="ECO:0000313" key="9">
    <source>
        <dbReference type="Proteomes" id="UP000244069"/>
    </source>
</evidence>
<dbReference type="GO" id="GO:0003872">
    <property type="term" value="F:6-phosphofructokinase activity"/>
    <property type="evidence" value="ECO:0007669"/>
    <property type="project" value="TreeGrafter"/>
</dbReference>
<dbReference type="InterPro" id="IPR029056">
    <property type="entry name" value="Ribokinase-like"/>
</dbReference>
<comment type="similarity">
    <text evidence="1 6">Belongs to the carbohydrate kinase PfkB family.</text>
</comment>
<dbReference type="InterPro" id="IPR011611">
    <property type="entry name" value="PfkB_dom"/>
</dbReference>
<dbReference type="NCBIfam" id="TIGR03168">
    <property type="entry name" value="1-PFK"/>
    <property type="match status" value="1"/>
</dbReference>
<dbReference type="Proteomes" id="UP000244069">
    <property type="component" value="Unassembled WGS sequence"/>
</dbReference>
<evidence type="ECO:0000256" key="5">
    <source>
        <dbReference type="ARBA" id="ARBA00022840"/>
    </source>
</evidence>
<reference evidence="8 9" key="1">
    <citation type="submission" date="2018-04" db="EMBL/GenBank/DDBJ databases">
        <title>Genomic Encyclopedia of Archaeal and Bacterial Type Strains, Phase II (KMG-II): from individual species to whole genera.</title>
        <authorList>
            <person name="Goeker M."/>
        </authorList>
    </citation>
    <scope>NUCLEOTIDE SEQUENCE [LARGE SCALE GENOMIC DNA]</scope>
    <source>
        <strain evidence="8 9">DSM 29329</strain>
    </source>
</reference>
<dbReference type="CDD" id="cd01164">
    <property type="entry name" value="FruK_PfkB_like"/>
    <property type="match status" value="1"/>
</dbReference>
<keyword evidence="5" id="KW-0067">ATP-binding</keyword>
<keyword evidence="3" id="KW-0547">Nucleotide-binding</keyword>
<keyword evidence="9" id="KW-1185">Reference proteome</keyword>
<dbReference type="PANTHER" id="PTHR46566:SF2">
    <property type="entry name" value="ATP-DEPENDENT 6-PHOSPHOFRUCTOKINASE ISOZYME 2"/>
    <property type="match status" value="1"/>
</dbReference>
<evidence type="ECO:0000256" key="6">
    <source>
        <dbReference type="PIRNR" id="PIRNR000535"/>
    </source>
</evidence>
<evidence type="ECO:0000256" key="3">
    <source>
        <dbReference type="ARBA" id="ARBA00022741"/>
    </source>
</evidence>
<dbReference type="EMBL" id="QBKN01000004">
    <property type="protein sequence ID" value="PTX50769.1"/>
    <property type="molecule type" value="Genomic_DNA"/>
</dbReference>
<name>A0A2T6B3W2_9RHOB</name>
<dbReference type="GO" id="GO:0005524">
    <property type="term" value="F:ATP binding"/>
    <property type="evidence" value="ECO:0007669"/>
    <property type="project" value="UniProtKB-KW"/>
</dbReference>
<keyword evidence="2 6" id="KW-0808">Transferase</keyword>
<sequence length="314" mass="31663">MPDILTVTLNPALDLATSAPKVEPGPKLRCAPASAEPGGGGVNVARAVAIMGGSARAMVALGGPNGQALAGLLAKEGVEVVEVAAPGETRLSFAVTDDRDGSQYRFVLPGPEWTQDQLDAMLSGLATEAAPGDLVVLSGSLPPGAPDDFMARATTALGPDRHVIADTSGRPLAALAKGGSATPDVLRMDSHEAEELAGSPLPEAEDSADFAASLVARGAARRVIVARGAEGSVMVGPDGRWKVSATNDTVVSAIGAGDSFVGGFVLGLSRGDSYPEALRLGAAAASSAVMTGGTQLCRREDVERLFAVTSLTQL</sequence>
<dbReference type="AlphaFoldDB" id="A0A2T6B3W2"/>
<dbReference type="InterPro" id="IPR017583">
    <property type="entry name" value="Tagatose/fructose_Pkinase"/>
</dbReference>
<keyword evidence="4 8" id="KW-0418">Kinase</keyword>
<feature type="domain" description="Carbohydrate kinase PfkB" evidence="7">
    <location>
        <begin position="23"/>
        <end position="297"/>
    </location>
</feature>
<gene>
    <name evidence="8" type="ORF">C8N44_104125</name>
</gene>
<organism evidence="8 9">
    <name type="scientific">Allosediminivita pacifica</name>
    <dbReference type="NCBI Taxonomy" id="1267769"/>
    <lineage>
        <taxon>Bacteria</taxon>
        <taxon>Pseudomonadati</taxon>
        <taxon>Pseudomonadota</taxon>
        <taxon>Alphaproteobacteria</taxon>
        <taxon>Rhodobacterales</taxon>
        <taxon>Paracoccaceae</taxon>
        <taxon>Allosediminivita</taxon>
    </lineage>
</organism>
<dbReference type="RefSeq" id="WP_107974975.1">
    <property type="nucleotide sequence ID" value="NZ_BMEZ01000004.1"/>
</dbReference>
<protein>
    <recommendedName>
        <fullName evidence="6">Phosphofructokinase</fullName>
    </recommendedName>
</protein>